<protein>
    <submittedName>
        <fullName evidence="1">Uncharacterized protein</fullName>
    </submittedName>
</protein>
<dbReference type="EMBL" id="CP022684">
    <property type="protein sequence ID" value="AUM11060.1"/>
    <property type="molecule type" value="Genomic_DNA"/>
</dbReference>
<dbReference type="RefSeq" id="WP_101892402.1">
    <property type="nucleotide sequence ID" value="NZ_CP022684.1"/>
</dbReference>
<name>A0A2K9LFN6_9GAMM</name>
<evidence type="ECO:0000313" key="2">
    <source>
        <dbReference type="Proteomes" id="UP000235116"/>
    </source>
</evidence>
<accession>A0A2K9LFN6</accession>
<dbReference type="Proteomes" id="UP000235116">
    <property type="component" value="Chromosome"/>
</dbReference>
<dbReference type="KEGG" id="kak:Kalk_00780"/>
<dbReference type="OrthoDB" id="6716594at2"/>
<sequence length="1031" mass="110756">MKTIINHRTITSFIALWVLLPNVLLLSGCGGDNSAITFTRSPTSKSLIFAYPYPGQREVTPSAQVVLRFSAPLDESVTADLHNRLQLVTVEGDNAITFDHDAADDKRGLVLRPVDKLTPNTEYRLQLIGEGIGGIDTSPFRDFRFRTAGAQQGFAETIGDGNFELLTIAPLDQSALLASIDDARQPNDMSTLRMVFNRLLDPATANYGEQVKLIDAQGSLVRVSLLLQGRYLVLDPMNDLKPVKHTLILSGLRSRGGETLPDLERTFTPVATIPRETAILKVGALGEQQPDLESKLTGKSINEVPVESFVLGTESFTKLEGDLAADLGFVPHFADAAPLRVPAGSVLRGSPVAVNILGEVNAGIETGEVLITLLSDANGYLIANPFSDAKDAPRYALLNMDAAMTAAGSIANAALSQNLLDIQVVGLAIVEDGVLVMDAVSVVEPEILGLERASGLLSFRLEAYADQRNAPVPPTDTRPLELQSWSPGDNFQPNARPGDPVILNFNKPLDPASVFLDGAITVNVNGIPLLPNQVLMRQDGATIVIKGSGIVEHNQDVEITLSSLLRDTQGNPLNQDRALAMRLPDLHRPNGDGTGLRSPIAAVFPGFSCALTEAELTGERSTWRNGRCVGGKSSDPKFHVNGLYKDYPIRVLFNRDIDPSTINETTFFVERRDSSNNWLPIPGRLDILPQRVEFFPDTPWQVGELYRYTLKSVDNPDCGVTAICSPDGAPLQTRQISQSSASAPAPREGGPDMVNHFVAAGEDDRYTLVGLRVLPVADANTNMVLDEEEQGAVVLEDSSIEPPPNHLGMVLKSYGGVITNANLGCSLGEDCPENHFAFISSGALAAGPRTHDPDVQVNRRLIDSNPATDNFVAGAIRANVYPTTVSTTSVFLEAQALGLITIGLDTGPLILRLLPQESDEPFITGFISDTPNGPWFNATFDVLVDAPELRPALGPIVLSHDIRSKPVANVTLEGPLRFVDDGRLVLKLGNADALVIPAGISLLGLGLGSVELEVPPLALDMTLTFLPVKNF</sequence>
<dbReference type="PROSITE" id="PS51257">
    <property type="entry name" value="PROKAR_LIPOPROTEIN"/>
    <property type="match status" value="1"/>
</dbReference>
<evidence type="ECO:0000313" key="1">
    <source>
        <dbReference type="EMBL" id="AUM11060.1"/>
    </source>
</evidence>
<organism evidence="1 2">
    <name type="scientific">Ketobacter alkanivorans</name>
    <dbReference type="NCBI Taxonomy" id="1917421"/>
    <lineage>
        <taxon>Bacteria</taxon>
        <taxon>Pseudomonadati</taxon>
        <taxon>Pseudomonadota</taxon>
        <taxon>Gammaproteobacteria</taxon>
        <taxon>Pseudomonadales</taxon>
        <taxon>Ketobacteraceae</taxon>
        <taxon>Ketobacter</taxon>
    </lineage>
</organism>
<gene>
    <name evidence="1" type="ORF">Kalk_00780</name>
</gene>
<keyword evidence="2" id="KW-1185">Reference proteome</keyword>
<dbReference type="AlphaFoldDB" id="A0A2K9LFN6"/>
<reference evidence="2" key="1">
    <citation type="submission" date="2017-08" db="EMBL/GenBank/DDBJ databases">
        <title>Direct submision.</title>
        <authorList>
            <person name="Kim S.-J."/>
            <person name="Rhee S.-K."/>
        </authorList>
    </citation>
    <scope>NUCLEOTIDE SEQUENCE [LARGE SCALE GENOMIC DNA]</scope>
    <source>
        <strain evidence="2">GI5</strain>
    </source>
</reference>
<proteinExistence type="predicted"/>